<dbReference type="PANTHER" id="PTHR19321">
    <property type="entry name" value="PROTEIN REGULATOR OF CYTOKINESIS 1 PRC1-RELATED"/>
    <property type="match status" value="1"/>
</dbReference>
<gene>
    <name evidence="1" type="ORF">PHMEG_00012035</name>
</gene>
<evidence type="ECO:0000313" key="1">
    <source>
        <dbReference type="EMBL" id="OWZ14481.1"/>
    </source>
</evidence>
<reference evidence="2" key="1">
    <citation type="submission" date="2017-03" db="EMBL/GenBank/DDBJ databases">
        <title>Phytopthora megakarya and P. palmivora, two closely related causual agents of cacao black pod achieved similar genome size and gene model numbers by different mechanisms.</title>
        <authorList>
            <person name="Ali S."/>
            <person name="Shao J."/>
            <person name="Larry D.J."/>
            <person name="Kronmiller B."/>
            <person name="Shen D."/>
            <person name="Strem M.D."/>
            <person name="Melnick R.L."/>
            <person name="Guiltinan M.J."/>
            <person name="Tyler B.M."/>
            <person name="Meinhardt L.W."/>
            <person name="Bailey B.A."/>
        </authorList>
    </citation>
    <scope>NUCLEOTIDE SEQUENCE [LARGE SCALE GENOMIC DNA]</scope>
    <source>
        <strain evidence="2">zdho120</strain>
    </source>
</reference>
<protein>
    <submittedName>
        <fullName evidence="1">Uncharacterized protein</fullName>
    </submittedName>
</protein>
<dbReference type="Proteomes" id="UP000198211">
    <property type="component" value="Unassembled WGS sequence"/>
</dbReference>
<dbReference type="GO" id="GO:1990023">
    <property type="term" value="C:mitotic spindle midzone"/>
    <property type="evidence" value="ECO:0007669"/>
    <property type="project" value="TreeGrafter"/>
</dbReference>
<dbReference type="GO" id="GO:0005737">
    <property type="term" value="C:cytoplasm"/>
    <property type="evidence" value="ECO:0007669"/>
    <property type="project" value="TreeGrafter"/>
</dbReference>
<dbReference type="STRING" id="4795.A0A225W9S0"/>
<accession>A0A225W9S0</accession>
<name>A0A225W9S0_9STRA</name>
<dbReference type="Pfam" id="PF03999">
    <property type="entry name" value="MAP65_ASE1"/>
    <property type="match status" value="1"/>
</dbReference>
<comment type="caution">
    <text evidence="1">The sequence shown here is derived from an EMBL/GenBank/DDBJ whole genome shotgun (WGS) entry which is preliminary data.</text>
</comment>
<proteinExistence type="predicted"/>
<dbReference type="InterPro" id="IPR007145">
    <property type="entry name" value="MAP65_Ase1_PRC1"/>
</dbReference>
<dbReference type="AlphaFoldDB" id="A0A225W9S0"/>
<keyword evidence="2" id="KW-1185">Reference proteome</keyword>
<dbReference type="GO" id="GO:0051256">
    <property type="term" value="P:mitotic spindle midzone assembly"/>
    <property type="evidence" value="ECO:0007669"/>
    <property type="project" value="TreeGrafter"/>
</dbReference>
<dbReference type="OrthoDB" id="121405at2759"/>
<dbReference type="GO" id="GO:0008017">
    <property type="term" value="F:microtubule binding"/>
    <property type="evidence" value="ECO:0007669"/>
    <property type="project" value="InterPro"/>
</dbReference>
<organism evidence="1 2">
    <name type="scientific">Phytophthora megakarya</name>
    <dbReference type="NCBI Taxonomy" id="4795"/>
    <lineage>
        <taxon>Eukaryota</taxon>
        <taxon>Sar</taxon>
        <taxon>Stramenopiles</taxon>
        <taxon>Oomycota</taxon>
        <taxon>Peronosporomycetes</taxon>
        <taxon>Peronosporales</taxon>
        <taxon>Peronosporaceae</taxon>
        <taxon>Phytophthora</taxon>
    </lineage>
</organism>
<dbReference type="PANTHER" id="PTHR19321:SF41">
    <property type="entry name" value="FASCETTO-RELATED"/>
    <property type="match status" value="1"/>
</dbReference>
<evidence type="ECO:0000313" key="2">
    <source>
        <dbReference type="Proteomes" id="UP000198211"/>
    </source>
</evidence>
<sequence length="147" mass="17311">MLQKISQRTVELRELKVKREVRLAEMLGQIHELWQELQIAEEERIRFQKTVHGVGKAALASCEVELTRLQRHHKRFAATAAQVAKLRNFIAESWDVLGYSSDQRKYFAAMTTTDSELSYRVFRAHEKEVERLKRQVSAMRDLTNVRR</sequence>
<dbReference type="EMBL" id="NBNE01001329">
    <property type="protein sequence ID" value="OWZ14481.1"/>
    <property type="molecule type" value="Genomic_DNA"/>
</dbReference>